<dbReference type="Gene3D" id="3.40.190.10">
    <property type="entry name" value="Periplasmic binding protein-like II"/>
    <property type="match status" value="2"/>
</dbReference>
<comment type="subcellular location">
    <subcellularLocation>
        <location evidence="1">Periplasm</location>
    </subcellularLocation>
</comment>
<evidence type="ECO:0000256" key="3">
    <source>
        <dbReference type="ARBA" id="ARBA00022729"/>
    </source>
</evidence>
<organism evidence="6 7">
    <name type="scientific">Leifsonella bigeumensis</name>
    <dbReference type="NCBI Taxonomy" id="433643"/>
    <lineage>
        <taxon>Bacteria</taxon>
        <taxon>Bacillati</taxon>
        <taxon>Actinomycetota</taxon>
        <taxon>Actinomycetes</taxon>
        <taxon>Micrococcales</taxon>
        <taxon>Microbacteriaceae</taxon>
        <taxon>Leifsonella</taxon>
    </lineage>
</organism>
<sequence>MRKKLAIAAVATAAVLLAGCSTASPNSGQSEGEFTGGSLKIQVFPGNILSLAEFIGVESGIYADHELDVELVTVETGPAATAAVVSGAVDIMSNSPGNMLIPKSQGQDLVYLSNYISRDFATWLVQEDWPTPNADKPYPEPIKDWKGARIGVSAAGSQVELQTRILLQDAGLDPDHDVTFIAIGFGQQGFTAFAQKQVDIALGIEPMTTMITQAGGRLMYDNTKPELTPEPFQNLPGNGRVATSANANANPGLFAAYNEAQAEIIEFMADTANRDEVVDYFAEWSGLESELAGSVIDTFQPVFNIEFDCASLGTIMDYLNRNDLLETATTEVSDDCRDFMWEGAEEYAIGY</sequence>
<keyword evidence="7" id="KW-1185">Reference proteome</keyword>
<dbReference type="RefSeq" id="WP_344753603.1">
    <property type="nucleotide sequence ID" value="NZ_BAABAE010000002.1"/>
</dbReference>
<dbReference type="SUPFAM" id="SSF53850">
    <property type="entry name" value="Periplasmic binding protein-like II"/>
    <property type="match status" value="1"/>
</dbReference>
<feature type="signal peptide" evidence="4">
    <location>
        <begin position="1"/>
        <end position="23"/>
    </location>
</feature>
<proteinExistence type="inferred from homology"/>
<dbReference type="Proteomes" id="UP001501004">
    <property type="component" value="Unassembled WGS sequence"/>
</dbReference>
<evidence type="ECO:0000313" key="6">
    <source>
        <dbReference type="EMBL" id="GAA3732545.1"/>
    </source>
</evidence>
<comment type="similarity">
    <text evidence="2">Belongs to the bacterial solute-binding protein SsuA/TauA family.</text>
</comment>
<feature type="domain" description="SsuA/THI5-like" evidence="5">
    <location>
        <begin position="54"/>
        <end position="211"/>
    </location>
</feature>
<dbReference type="PANTHER" id="PTHR30024">
    <property type="entry name" value="ALIPHATIC SULFONATES-BINDING PROTEIN-RELATED"/>
    <property type="match status" value="1"/>
</dbReference>
<feature type="chain" id="PRO_5046060587" description="SsuA/THI5-like domain-containing protein" evidence="4">
    <location>
        <begin position="24"/>
        <end position="351"/>
    </location>
</feature>
<dbReference type="InterPro" id="IPR015168">
    <property type="entry name" value="SsuA/THI5"/>
</dbReference>
<evidence type="ECO:0000256" key="4">
    <source>
        <dbReference type="SAM" id="SignalP"/>
    </source>
</evidence>
<evidence type="ECO:0000256" key="2">
    <source>
        <dbReference type="ARBA" id="ARBA00010742"/>
    </source>
</evidence>
<protein>
    <recommendedName>
        <fullName evidence="5">SsuA/THI5-like domain-containing protein</fullName>
    </recommendedName>
</protein>
<dbReference type="PANTHER" id="PTHR30024:SF47">
    <property type="entry name" value="TAURINE-BINDING PERIPLASMIC PROTEIN"/>
    <property type="match status" value="1"/>
</dbReference>
<gene>
    <name evidence="6" type="ORF">GCM10022239_06170</name>
</gene>
<dbReference type="PROSITE" id="PS51257">
    <property type="entry name" value="PROKAR_LIPOPROTEIN"/>
    <property type="match status" value="1"/>
</dbReference>
<accession>A0ABP7FC50</accession>
<evidence type="ECO:0000256" key="1">
    <source>
        <dbReference type="ARBA" id="ARBA00004418"/>
    </source>
</evidence>
<name>A0ABP7FC50_9MICO</name>
<dbReference type="EMBL" id="BAABAE010000002">
    <property type="protein sequence ID" value="GAA3732545.1"/>
    <property type="molecule type" value="Genomic_DNA"/>
</dbReference>
<dbReference type="Pfam" id="PF09084">
    <property type="entry name" value="NMT1"/>
    <property type="match status" value="1"/>
</dbReference>
<evidence type="ECO:0000313" key="7">
    <source>
        <dbReference type="Proteomes" id="UP001501004"/>
    </source>
</evidence>
<comment type="caution">
    <text evidence="6">The sequence shown here is derived from an EMBL/GenBank/DDBJ whole genome shotgun (WGS) entry which is preliminary data.</text>
</comment>
<reference evidence="7" key="1">
    <citation type="journal article" date="2019" name="Int. J. Syst. Evol. Microbiol.">
        <title>The Global Catalogue of Microorganisms (GCM) 10K type strain sequencing project: providing services to taxonomists for standard genome sequencing and annotation.</title>
        <authorList>
            <consortium name="The Broad Institute Genomics Platform"/>
            <consortium name="The Broad Institute Genome Sequencing Center for Infectious Disease"/>
            <person name="Wu L."/>
            <person name="Ma J."/>
        </authorList>
    </citation>
    <scope>NUCLEOTIDE SEQUENCE [LARGE SCALE GENOMIC DNA]</scope>
    <source>
        <strain evidence="7">JCM 16949</strain>
    </source>
</reference>
<evidence type="ECO:0000259" key="5">
    <source>
        <dbReference type="Pfam" id="PF09084"/>
    </source>
</evidence>
<keyword evidence="3 4" id="KW-0732">Signal</keyword>